<gene>
    <name evidence="3" type="ORF">H4Bulk46310e1371_000002</name>
</gene>
<sequence>MSKEKRIRSDANIAIAVEALCVFASLIAFAIFVAGCSRTIGVDNKIATGETTSSSNSALSETWTWNRTPHGGSDEKSSSTPAQPVQRSEQVTP</sequence>
<reference evidence="3" key="1">
    <citation type="submission" date="2019-05" db="EMBL/GenBank/DDBJ databases">
        <title>Metatranscriptomic reconstruction reveals RNA viruses with the potential to shape carbon cycling in soil.</title>
        <authorList>
            <person name="Starr E.P."/>
            <person name="Nuccio E."/>
            <person name="Pett-Ridge J."/>
            <person name="Banfield J.F."/>
            <person name="Firestone M.K."/>
        </authorList>
    </citation>
    <scope>NUCLEOTIDE SEQUENCE</scope>
    <source>
        <strain evidence="3">H4_Bulk_46_scaffold_310_e_137_1</strain>
    </source>
</reference>
<protein>
    <submittedName>
        <fullName evidence="3">Uncharacterized protein</fullName>
    </submittedName>
</protein>
<name>A0A514D1S7_9VIRU</name>
<feature type="compositionally biased region" description="Polar residues" evidence="1">
    <location>
        <begin position="49"/>
        <end position="67"/>
    </location>
</feature>
<keyword evidence="2" id="KW-0472">Membrane</keyword>
<evidence type="ECO:0000256" key="2">
    <source>
        <dbReference type="SAM" id="Phobius"/>
    </source>
</evidence>
<accession>A0A514D1S7</accession>
<feature type="transmembrane region" description="Helical" evidence="2">
    <location>
        <begin position="12"/>
        <end position="35"/>
    </location>
</feature>
<feature type="compositionally biased region" description="Polar residues" evidence="1">
    <location>
        <begin position="78"/>
        <end position="93"/>
    </location>
</feature>
<evidence type="ECO:0000256" key="1">
    <source>
        <dbReference type="SAM" id="MobiDB-lite"/>
    </source>
</evidence>
<keyword evidence="2" id="KW-1133">Transmembrane helix</keyword>
<dbReference type="EMBL" id="MN033481">
    <property type="protein sequence ID" value="QDH87567.1"/>
    <property type="molecule type" value="Genomic_RNA"/>
</dbReference>
<evidence type="ECO:0000313" key="3">
    <source>
        <dbReference type="EMBL" id="QDH87567.1"/>
    </source>
</evidence>
<proteinExistence type="predicted"/>
<keyword evidence="2" id="KW-0812">Transmembrane</keyword>
<feature type="region of interest" description="Disordered" evidence="1">
    <location>
        <begin position="48"/>
        <end position="93"/>
    </location>
</feature>
<organism evidence="3">
    <name type="scientific">Leviviridae sp</name>
    <dbReference type="NCBI Taxonomy" id="2027243"/>
    <lineage>
        <taxon>Viruses</taxon>
        <taxon>Riboviria</taxon>
        <taxon>Orthornavirae</taxon>
        <taxon>Lenarviricota</taxon>
        <taxon>Leviviricetes</taxon>
        <taxon>Norzivirales</taxon>
        <taxon>Fiersviridae</taxon>
    </lineage>
</organism>